<reference evidence="2" key="1">
    <citation type="submission" date="2016-09" db="EMBL/GenBank/DDBJ databases">
        <title>Comparative genomics of the Campylobacter concisus group.</title>
        <authorList>
            <person name="Miller W.G."/>
            <person name="Yee E."/>
            <person name="Chapman M.H."/>
            <person name="Huynh S."/>
            <person name="Bono J.L."/>
            <person name="On S.L.W."/>
            <person name="StLeger J."/>
            <person name="Foster G."/>
            <person name="Parker C.T."/>
        </authorList>
    </citation>
    <scope>NUCLEOTIDE SEQUENCE [LARGE SCALE GENOMIC DNA]</scope>
    <source>
        <strain evidence="2">RM18021</strain>
    </source>
</reference>
<gene>
    <name evidence="1" type="ORF">CPIN18021_1112</name>
</gene>
<protein>
    <submittedName>
        <fullName evidence="1">Phage protein D</fullName>
    </submittedName>
</protein>
<proteinExistence type="predicted"/>
<evidence type="ECO:0000313" key="1">
    <source>
        <dbReference type="EMBL" id="AQW87911.1"/>
    </source>
</evidence>
<dbReference type="RefSeq" id="WP_078424602.1">
    <property type="nucleotide sequence ID" value="NZ_CP017258.1"/>
</dbReference>
<name>A0A1S6U831_9BACT</name>
<keyword evidence="2" id="KW-1185">Reference proteome</keyword>
<dbReference type="SUPFAM" id="SSF69279">
    <property type="entry name" value="Phage tail proteins"/>
    <property type="match status" value="1"/>
</dbReference>
<dbReference type="AlphaFoldDB" id="A0A1S6U831"/>
<dbReference type="EMBL" id="CP017258">
    <property type="protein sequence ID" value="AQW87911.1"/>
    <property type="molecule type" value="Genomic_DNA"/>
</dbReference>
<sequence>MVNVGDFKLLANGADVTAKIRANLINLSYDDKEGDKSDEISFVVNGLYKKPFFGDNLELWLGYVDRLYHCGKFSVQTVAKDYKANTTEVRATAVNFASKQKEAKRRTWENTTLFSIAKKIADENKLNFKGVGADIPVLSKLQNNVSDIEFLYTLSSELGYLMGIKNNTIIITSKEGKAKALNGAGVSAKNESLPRFVVSLSECASLIITEANRHSYDSVVVGWHDNKSGKDNEVKVGKGKQVYKMQIPEPKADSEALKMGESKLNELQRGGLSGSCSLLGRELRAGGKISFKGASGVDNIEFSIKSVRHNLSTSGYFIDVEFEG</sequence>
<evidence type="ECO:0000313" key="2">
    <source>
        <dbReference type="Proteomes" id="UP000190868"/>
    </source>
</evidence>
<organism evidence="1 2">
    <name type="scientific">Campylobacter pinnipediorum subsp. caledonicus</name>
    <dbReference type="NCBI Taxonomy" id="1874362"/>
    <lineage>
        <taxon>Bacteria</taxon>
        <taxon>Pseudomonadati</taxon>
        <taxon>Campylobacterota</taxon>
        <taxon>Epsilonproteobacteria</taxon>
        <taxon>Campylobacterales</taxon>
        <taxon>Campylobacteraceae</taxon>
        <taxon>Campylobacter</taxon>
    </lineage>
</organism>
<accession>A0A1S6U831</accession>
<dbReference type="Proteomes" id="UP000190868">
    <property type="component" value="Chromosome"/>
</dbReference>